<keyword evidence="3 7" id="KW-0812">Transmembrane</keyword>
<dbReference type="Pfam" id="PF02133">
    <property type="entry name" value="Transp_cyt_pur"/>
    <property type="match status" value="1"/>
</dbReference>
<comment type="subcellular location">
    <subcellularLocation>
        <location evidence="1">Membrane</location>
        <topology evidence="1">Multi-pass membrane protein</topology>
    </subcellularLocation>
</comment>
<dbReference type="InterPro" id="IPR001248">
    <property type="entry name" value="Pur-cyt_permease"/>
</dbReference>
<dbReference type="OrthoDB" id="3169878at2"/>
<feature type="transmembrane region" description="Helical" evidence="7">
    <location>
        <begin position="371"/>
        <end position="392"/>
    </location>
</feature>
<evidence type="ECO:0008006" key="10">
    <source>
        <dbReference type="Google" id="ProtNLM"/>
    </source>
</evidence>
<feature type="region of interest" description="Disordered" evidence="6">
    <location>
        <begin position="1"/>
        <end position="110"/>
    </location>
</feature>
<proteinExistence type="inferred from homology"/>
<accession>A0A437PL12</accession>
<keyword evidence="5 7" id="KW-0472">Membrane</keyword>
<feature type="transmembrane region" description="Helical" evidence="7">
    <location>
        <begin position="444"/>
        <end position="465"/>
    </location>
</feature>
<evidence type="ECO:0000256" key="5">
    <source>
        <dbReference type="ARBA" id="ARBA00023136"/>
    </source>
</evidence>
<reference evidence="8 9" key="1">
    <citation type="submission" date="2019-01" db="EMBL/GenBank/DDBJ databases">
        <title>Genome sequences of Streptomyces and Rhizobium isolates collected from root and soil.</title>
        <authorList>
            <person name="Chhettri S."/>
            <person name="Sevigny J.L."/>
            <person name="Sen A."/>
            <person name="Ennis N."/>
            <person name="Tisa L."/>
        </authorList>
    </citation>
    <scope>NUCLEOTIDE SEQUENCE [LARGE SCALE GENOMIC DNA]</scope>
    <source>
        <strain evidence="8 9">San01</strain>
    </source>
</reference>
<dbReference type="GO" id="GO:0005886">
    <property type="term" value="C:plasma membrane"/>
    <property type="evidence" value="ECO:0007669"/>
    <property type="project" value="TreeGrafter"/>
</dbReference>
<sequence>MAKGAGRAGRGAARLTGRRHRRAVPALRRRSLSTDDSVLARASGDHQGIPVTAPPRAVGHQGQPGKTRVTHVPRRPASVRCPHMPPPYANPTPDHTSDHAPEARGSAAHRVAEATEDYSADRLPPEQRRSTLSITLVRMGFTVSATDLLYGMSLGLFFPFWTGLAIAVGSSVVVSAVSILCGLIGQRERITTALGLKAAFGRDGSRIPSLVIALLSAGFVGYSTGITAGVLPGGKDPWLSLVYCVLLSAAYTALSIVGFGKGLTWVGRISVPLMLVTVVIAAVAAIRHAGGLAAVIEAQPVRAGEATAFAMFALGVNKWMTGATVTPDITRFGKSRATVFTTTVAEFMVGNFGFNLLGILLGLGVGRADMGAAFGVVGIGALAAFAIFVQGFPHEVNNMYAASLAGRTAVDLPRITVNVIAGVMACGLAYYGLTAGILDAFLTYLGYLGYAIPLIPGILVADYFLLRRGRYDLSEAAVATVNRRAVWAFATGLAINLVLGFGFGDHSGTHSQLTGALLYVLFSLPQLRAARAARRSDPVSAPMG</sequence>
<evidence type="ECO:0000256" key="2">
    <source>
        <dbReference type="ARBA" id="ARBA00008974"/>
    </source>
</evidence>
<dbReference type="GO" id="GO:0015209">
    <property type="term" value="F:cytosine transmembrane transporter activity"/>
    <property type="evidence" value="ECO:0007669"/>
    <property type="project" value="InterPro"/>
</dbReference>
<gene>
    <name evidence="8" type="ORF">EOT10_21085</name>
</gene>
<evidence type="ECO:0000256" key="4">
    <source>
        <dbReference type="ARBA" id="ARBA00022989"/>
    </source>
</evidence>
<feature type="transmembrane region" description="Helical" evidence="7">
    <location>
        <begin position="308"/>
        <end position="325"/>
    </location>
</feature>
<organism evidence="8 9">
    <name type="scientific">Streptomyces antnestii</name>
    <dbReference type="NCBI Taxonomy" id="2494256"/>
    <lineage>
        <taxon>Bacteria</taxon>
        <taxon>Bacillati</taxon>
        <taxon>Actinomycetota</taxon>
        <taxon>Actinomycetes</taxon>
        <taxon>Kitasatosporales</taxon>
        <taxon>Streptomycetaceae</taxon>
        <taxon>Streptomyces</taxon>
    </lineage>
</organism>
<evidence type="ECO:0000256" key="3">
    <source>
        <dbReference type="ARBA" id="ARBA00022692"/>
    </source>
</evidence>
<keyword evidence="4 7" id="KW-1133">Transmembrane helix</keyword>
<name>A0A437PL12_9ACTN</name>
<comment type="caution">
    <text evidence="8">The sequence shown here is derived from an EMBL/GenBank/DDBJ whole genome shotgun (WGS) entry which is preliminary data.</text>
</comment>
<feature type="transmembrane region" description="Helical" evidence="7">
    <location>
        <begin position="337"/>
        <end position="365"/>
    </location>
</feature>
<evidence type="ECO:0000313" key="8">
    <source>
        <dbReference type="EMBL" id="RVU22962.1"/>
    </source>
</evidence>
<dbReference type="PANTHER" id="PTHR30569:SF0">
    <property type="entry name" value="CYTOSINE PERMEASE"/>
    <property type="match status" value="1"/>
</dbReference>
<evidence type="ECO:0000256" key="1">
    <source>
        <dbReference type="ARBA" id="ARBA00004141"/>
    </source>
</evidence>
<dbReference type="PANTHER" id="PTHR30569">
    <property type="entry name" value="CYTOSINE TRANSPORTER CODB"/>
    <property type="match status" value="1"/>
</dbReference>
<evidence type="ECO:0000256" key="7">
    <source>
        <dbReference type="SAM" id="Phobius"/>
    </source>
</evidence>
<dbReference type="Proteomes" id="UP000283128">
    <property type="component" value="Unassembled WGS sequence"/>
</dbReference>
<evidence type="ECO:0000256" key="6">
    <source>
        <dbReference type="SAM" id="MobiDB-lite"/>
    </source>
</evidence>
<dbReference type="AlphaFoldDB" id="A0A437PL12"/>
<feature type="compositionally biased region" description="Basic residues" evidence="6">
    <location>
        <begin position="16"/>
        <end position="31"/>
    </location>
</feature>
<feature type="transmembrane region" description="Helical" evidence="7">
    <location>
        <begin position="412"/>
        <end position="432"/>
    </location>
</feature>
<evidence type="ECO:0000313" key="9">
    <source>
        <dbReference type="Proteomes" id="UP000283128"/>
    </source>
</evidence>
<keyword evidence="9" id="KW-1185">Reference proteome</keyword>
<dbReference type="EMBL" id="RZYA01000009">
    <property type="protein sequence ID" value="RVU22962.1"/>
    <property type="molecule type" value="Genomic_DNA"/>
</dbReference>
<feature type="transmembrane region" description="Helical" evidence="7">
    <location>
        <begin position="207"/>
        <end position="231"/>
    </location>
</feature>
<comment type="similarity">
    <text evidence="2">Belongs to the purine-cytosine permease (2.A.39) family.</text>
</comment>
<feature type="transmembrane region" description="Helical" evidence="7">
    <location>
        <begin position="271"/>
        <end position="296"/>
    </location>
</feature>
<feature type="transmembrane region" description="Helical" evidence="7">
    <location>
        <begin position="237"/>
        <end position="259"/>
    </location>
</feature>
<feature type="transmembrane region" description="Helical" evidence="7">
    <location>
        <begin position="136"/>
        <end position="158"/>
    </location>
</feature>
<protein>
    <recommendedName>
        <fullName evidence="10">Cytosine permease</fullName>
    </recommendedName>
</protein>
<dbReference type="InterPro" id="IPR030191">
    <property type="entry name" value="CodB"/>
</dbReference>
<feature type="transmembrane region" description="Helical" evidence="7">
    <location>
        <begin position="485"/>
        <end position="503"/>
    </location>
</feature>
<feature type="transmembrane region" description="Helical" evidence="7">
    <location>
        <begin position="164"/>
        <end position="186"/>
    </location>
</feature>
<dbReference type="Gene3D" id="1.10.4160.10">
    <property type="entry name" value="Hydantoin permease"/>
    <property type="match status" value="1"/>
</dbReference>